<name>Q8FND5_COREF</name>
<dbReference type="PROSITE" id="PS51257">
    <property type="entry name" value="PROKAR_LIPOPROTEIN"/>
    <property type="match status" value="1"/>
</dbReference>
<sequence>MHRTGPILLAAAALLTGCSPGSSTPATDPSPAPAAATSPAESPTPTDSGIFASQFHPCEVFTEEQFAAAGLGKRLIAAEDPASRVKSCGFAHQRTDVYEGSFLIATDTMDKWKILERELEPVDSAESEVEGIYTHQMPTEAQGCSAALDFEWGRFSVDYRELGEIADQEFLCSVSVAILESLIIQSGGKYGT</sequence>
<evidence type="ECO:0000313" key="3">
    <source>
        <dbReference type="EMBL" id="BAC19019.1"/>
    </source>
</evidence>
<evidence type="ECO:0008006" key="5">
    <source>
        <dbReference type="Google" id="ProtNLM"/>
    </source>
</evidence>
<evidence type="ECO:0000256" key="2">
    <source>
        <dbReference type="SAM" id="SignalP"/>
    </source>
</evidence>
<proteinExistence type="predicted"/>
<dbReference type="EMBL" id="BA000035">
    <property type="protein sequence ID" value="BAC19019.1"/>
    <property type="molecule type" value="Genomic_DNA"/>
</dbReference>
<feature type="signal peptide" evidence="2">
    <location>
        <begin position="1"/>
        <end position="23"/>
    </location>
</feature>
<dbReference type="Pfam" id="PF12079">
    <property type="entry name" value="DUF3558"/>
    <property type="match status" value="1"/>
</dbReference>
<protein>
    <recommendedName>
        <fullName evidence="5">DUF3558 domain-containing protein</fullName>
    </recommendedName>
</protein>
<dbReference type="KEGG" id="cef:CE2209"/>
<reference evidence="3 4" key="1">
    <citation type="journal article" date="2003" name="Genome Res.">
        <title>Comparative complete genome sequence analysis of the amino acid replacements responsible for the thermostability of Corynebacterium efficiens.</title>
        <authorList>
            <person name="Nishio Y."/>
            <person name="Nakamura Y."/>
            <person name="Kawarabayasi Y."/>
            <person name="Usuda Y."/>
            <person name="Kimura E."/>
            <person name="Sugimoto S."/>
            <person name="Matsui K."/>
            <person name="Yamagishi A."/>
            <person name="Kikuchi H."/>
            <person name="Ikeo K."/>
            <person name="Gojobori T."/>
        </authorList>
    </citation>
    <scope>NUCLEOTIDE SEQUENCE [LARGE SCALE GENOMIC DNA]</scope>
    <source>
        <strain evidence="4">DSM 44549 / YS-314 / AJ 12310 / JCM 11189 / NBRC 100395</strain>
    </source>
</reference>
<feature type="compositionally biased region" description="Low complexity" evidence="1">
    <location>
        <begin position="20"/>
        <end position="48"/>
    </location>
</feature>
<dbReference type="Proteomes" id="UP000001409">
    <property type="component" value="Chromosome"/>
</dbReference>
<dbReference type="InterPro" id="IPR024520">
    <property type="entry name" value="DUF3558"/>
</dbReference>
<keyword evidence="2" id="KW-0732">Signal</keyword>
<dbReference type="AlphaFoldDB" id="Q8FND5"/>
<accession>C8NQH2</accession>
<dbReference type="eggNOG" id="ENOG5030M0G">
    <property type="taxonomic scope" value="Bacteria"/>
</dbReference>
<organism evidence="3 4">
    <name type="scientific">Corynebacterium efficiens (strain DSM 44549 / YS-314 / AJ 12310 / JCM 11189 / NBRC 100395)</name>
    <dbReference type="NCBI Taxonomy" id="196164"/>
    <lineage>
        <taxon>Bacteria</taxon>
        <taxon>Bacillati</taxon>
        <taxon>Actinomycetota</taxon>
        <taxon>Actinomycetes</taxon>
        <taxon>Mycobacteriales</taxon>
        <taxon>Corynebacteriaceae</taxon>
        <taxon>Corynebacterium</taxon>
    </lineage>
</organism>
<keyword evidence="4" id="KW-1185">Reference proteome</keyword>
<dbReference type="OrthoDB" id="4409378at2"/>
<accession>Q8FND5</accession>
<evidence type="ECO:0000256" key="1">
    <source>
        <dbReference type="SAM" id="MobiDB-lite"/>
    </source>
</evidence>
<evidence type="ECO:0000313" key="4">
    <source>
        <dbReference type="Proteomes" id="UP000001409"/>
    </source>
</evidence>
<feature type="region of interest" description="Disordered" evidence="1">
    <location>
        <begin position="20"/>
        <end position="49"/>
    </location>
</feature>
<feature type="chain" id="PRO_5039682135" description="DUF3558 domain-containing protein" evidence="2">
    <location>
        <begin position="24"/>
        <end position="192"/>
    </location>
</feature>
<dbReference type="STRING" id="196164.gene:10742640"/>
<dbReference type="HOGENOM" id="CLU_123751_0_0_11"/>
<dbReference type="RefSeq" id="WP_006768213.1">
    <property type="nucleotide sequence ID" value="NC_004369.1"/>
</dbReference>